<dbReference type="Proteomes" id="UP000194236">
    <property type="component" value="Unassembled WGS sequence"/>
</dbReference>
<protein>
    <recommendedName>
        <fullName evidence="2">Immunoglobulin domain-containing protein</fullName>
    </recommendedName>
</protein>
<feature type="compositionally biased region" description="Polar residues" evidence="1">
    <location>
        <begin position="91"/>
        <end position="104"/>
    </location>
</feature>
<evidence type="ECO:0000259" key="2">
    <source>
        <dbReference type="SMART" id="SM00409"/>
    </source>
</evidence>
<evidence type="ECO:0000313" key="4">
    <source>
        <dbReference type="Proteomes" id="UP000194236"/>
    </source>
</evidence>
<sequence>MLFIPLFFSAYPEQNVLVGRTAHLPCHLAGHQFFNDKEPVQESEDDPSPKHQQPQLHSSQPLDMIQLILWYHGDDISGSPFYSVDARLQQSSMTNNPNDSSSFHNNQQQQQNPITNQWKHFLMDPYNERAKFVFNHHYVNNNISNQQTMTIKSSFENSQQSSSSSGNILINPFMLIIDPVEEQDQGLYWCRVDYRWTRTTISKVMLNVYGM</sequence>
<proteinExistence type="predicted"/>
<evidence type="ECO:0000313" key="3">
    <source>
        <dbReference type="EMBL" id="OTF82663.1"/>
    </source>
</evidence>
<organism evidence="3 4">
    <name type="scientific">Euroglyphus maynei</name>
    <name type="common">Mayne's house dust mite</name>
    <dbReference type="NCBI Taxonomy" id="6958"/>
    <lineage>
        <taxon>Eukaryota</taxon>
        <taxon>Metazoa</taxon>
        <taxon>Ecdysozoa</taxon>
        <taxon>Arthropoda</taxon>
        <taxon>Chelicerata</taxon>
        <taxon>Arachnida</taxon>
        <taxon>Acari</taxon>
        <taxon>Acariformes</taxon>
        <taxon>Sarcoptiformes</taxon>
        <taxon>Astigmata</taxon>
        <taxon>Psoroptidia</taxon>
        <taxon>Analgoidea</taxon>
        <taxon>Pyroglyphidae</taxon>
        <taxon>Pyroglyphinae</taxon>
        <taxon>Euroglyphus</taxon>
    </lineage>
</organism>
<feature type="domain" description="Immunoglobulin" evidence="2">
    <location>
        <begin position="11"/>
        <end position="209"/>
    </location>
</feature>
<accession>A0A1Y3BS98</accession>
<feature type="region of interest" description="Disordered" evidence="1">
    <location>
        <begin position="91"/>
        <end position="111"/>
    </location>
</feature>
<dbReference type="InterPro" id="IPR036179">
    <property type="entry name" value="Ig-like_dom_sf"/>
</dbReference>
<gene>
    <name evidence="3" type="ORF">BLA29_002768</name>
</gene>
<reference evidence="3 4" key="1">
    <citation type="submission" date="2017-03" db="EMBL/GenBank/DDBJ databases">
        <title>Genome Survey of Euroglyphus maynei.</title>
        <authorList>
            <person name="Arlian L.G."/>
            <person name="Morgan M.S."/>
            <person name="Rider S.D."/>
        </authorList>
    </citation>
    <scope>NUCLEOTIDE SEQUENCE [LARGE SCALE GENOMIC DNA]</scope>
    <source>
        <strain evidence="3">Arlian Lab</strain>
        <tissue evidence="3">Whole body</tissue>
    </source>
</reference>
<name>A0A1Y3BS98_EURMA</name>
<dbReference type="InterPro" id="IPR003599">
    <property type="entry name" value="Ig_sub"/>
</dbReference>
<dbReference type="InterPro" id="IPR013783">
    <property type="entry name" value="Ig-like_fold"/>
</dbReference>
<keyword evidence="4" id="KW-1185">Reference proteome</keyword>
<feature type="region of interest" description="Disordered" evidence="1">
    <location>
        <begin position="38"/>
        <end position="58"/>
    </location>
</feature>
<comment type="caution">
    <text evidence="3">The sequence shown here is derived from an EMBL/GenBank/DDBJ whole genome shotgun (WGS) entry which is preliminary data.</text>
</comment>
<evidence type="ECO:0000256" key="1">
    <source>
        <dbReference type="SAM" id="MobiDB-lite"/>
    </source>
</evidence>
<dbReference type="EMBL" id="MUJZ01007350">
    <property type="protein sequence ID" value="OTF82663.1"/>
    <property type="molecule type" value="Genomic_DNA"/>
</dbReference>
<dbReference type="OrthoDB" id="10055806at2759"/>
<dbReference type="SMART" id="SM00409">
    <property type="entry name" value="IG"/>
    <property type="match status" value="1"/>
</dbReference>
<dbReference type="Gene3D" id="2.60.40.10">
    <property type="entry name" value="Immunoglobulins"/>
    <property type="match status" value="1"/>
</dbReference>
<dbReference type="SUPFAM" id="SSF48726">
    <property type="entry name" value="Immunoglobulin"/>
    <property type="match status" value="1"/>
</dbReference>
<dbReference type="AlphaFoldDB" id="A0A1Y3BS98"/>